<dbReference type="GO" id="GO:0016301">
    <property type="term" value="F:kinase activity"/>
    <property type="evidence" value="ECO:0007669"/>
    <property type="project" value="UniProtKB-KW"/>
</dbReference>
<dbReference type="Pfam" id="PF03702">
    <property type="entry name" value="AnmK"/>
    <property type="match status" value="1"/>
</dbReference>
<evidence type="ECO:0000256" key="2">
    <source>
        <dbReference type="HAMAP-Rule" id="MF_01270"/>
    </source>
</evidence>
<reference evidence="3 4" key="1">
    <citation type="submission" date="2020-05" db="EMBL/GenBank/DDBJ databases">
        <title>Gimesia benthica sp. nov., a novel planctomycete isolated from a deep-sea water sample of the Northwest Indian Ocean.</title>
        <authorList>
            <person name="Wang J."/>
            <person name="Ruan C."/>
            <person name="Song L."/>
            <person name="Zhu Y."/>
            <person name="Li A."/>
            <person name="Zheng X."/>
            <person name="Wang L."/>
            <person name="Lu Z."/>
            <person name="Huang Y."/>
            <person name="Du W."/>
            <person name="Zhou Y."/>
            <person name="Huang L."/>
            <person name="Dai X."/>
        </authorList>
    </citation>
    <scope>NUCLEOTIDE SEQUENCE [LARGE SCALE GENOMIC DNA]</scope>
    <source>
        <strain evidence="3 4">YYQ-30</strain>
    </source>
</reference>
<feature type="binding site" evidence="2">
    <location>
        <begin position="14"/>
        <end position="21"/>
    </location>
    <ligand>
        <name>ATP</name>
        <dbReference type="ChEBI" id="CHEBI:30616"/>
    </ligand>
</feature>
<keyword evidence="2" id="KW-0547">Nucleotide-binding</keyword>
<dbReference type="EMBL" id="JABFBC010000001">
    <property type="protein sequence ID" value="NNU80754.1"/>
    <property type="molecule type" value="Genomic_DNA"/>
</dbReference>
<keyword evidence="2" id="KW-0067">ATP-binding</keyword>
<dbReference type="InterPro" id="IPR005338">
    <property type="entry name" value="Anhydro_N_Ac-Mur_kinase"/>
</dbReference>
<organism evidence="3 4">
    <name type="scientific">Halovulum dunhuangense</name>
    <dbReference type="NCBI Taxonomy" id="1505036"/>
    <lineage>
        <taxon>Bacteria</taxon>
        <taxon>Pseudomonadati</taxon>
        <taxon>Pseudomonadota</taxon>
        <taxon>Alphaproteobacteria</taxon>
        <taxon>Rhodobacterales</taxon>
        <taxon>Paracoccaceae</taxon>
        <taxon>Halovulum</taxon>
    </lineage>
</organism>
<dbReference type="Proteomes" id="UP000572377">
    <property type="component" value="Unassembled WGS sequence"/>
</dbReference>
<dbReference type="GO" id="GO:0016773">
    <property type="term" value="F:phosphotransferase activity, alcohol group as acceptor"/>
    <property type="evidence" value="ECO:0007669"/>
    <property type="project" value="UniProtKB-UniRule"/>
</dbReference>
<dbReference type="GO" id="GO:0005524">
    <property type="term" value="F:ATP binding"/>
    <property type="evidence" value="ECO:0007669"/>
    <property type="project" value="UniProtKB-UniRule"/>
</dbReference>
<keyword evidence="1 2" id="KW-0119">Carbohydrate metabolism</keyword>
<dbReference type="PANTHER" id="PTHR30605">
    <property type="entry name" value="ANHYDRO-N-ACETYLMURAMIC ACID KINASE"/>
    <property type="match status" value="1"/>
</dbReference>
<evidence type="ECO:0000313" key="4">
    <source>
        <dbReference type="Proteomes" id="UP000572377"/>
    </source>
</evidence>
<dbReference type="InterPro" id="IPR043129">
    <property type="entry name" value="ATPase_NBD"/>
</dbReference>
<dbReference type="GO" id="GO:0006040">
    <property type="term" value="P:amino sugar metabolic process"/>
    <property type="evidence" value="ECO:0007669"/>
    <property type="project" value="InterPro"/>
</dbReference>
<sequence length="379" mass="39705">MTGEPIWALGMMSGTSMDGIDAAALLTDGEGIQGFGPKRFAPYEPAERDLLRRAQGLWQGADPLLREVDATLVAAHEALAGYFPTTALIGFHGQTLAHDPAGFRTHQAGDGAALAKSLGKPVVWDFRSADIASGGEGAPLVPFFHHACARMLGMDQVVAFLNLGGVGNVTWVDPLVTRPETPGALCAFDTGPGNALIDDLMETRGVGAMDEGGSAALAGRPDEALIAKVLEDPYFARPAPKSLDRNHFAWVLERVAHMDLADAAATLTALSAECVAASVRHMPEPPSRWLVCGGGRKNRALMAALTARSNAEVVPVEAVSLDGDFLEAQAFAYLAVRVMRGLPTSAPGTTGARLPVSGGRIHRPAPVPGDPLAAVRRVF</sequence>
<comment type="catalytic activity">
    <reaction evidence="2">
        <text>1,6-anhydro-N-acetyl-beta-muramate + ATP + H2O = N-acetyl-D-muramate 6-phosphate + ADP + H(+)</text>
        <dbReference type="Rhea" id="RHEA:24952"/>
        <dbReference type="ChEBI" id="CHEBI:15377"/>
        <dbReference type="ChEBI" id="CHEBI:15378"/>
        <dbReference type="ChEBI" id="CHEBI:30616"/>
        <dbReference type="ChEBI" id="CHEBI:58690"/>
        <dbReference type="ChEBI" id="CHEBI:58722"/>
        <dbReference type="ChEBI" id="CHEBI:456216"/>
        <dbReference type="EC" id="2.7.1.170"/>
    </reaction>
</comment>
<comment type="similarity">
    <text evidence="2">Belongs to the anhydro-N-acetylmuramic acid kinase family.</text>
</comment>
<comment type="caution">
    <text evidence="3">The sequence shown here is derived from an EMBL/GenBank/DDBJ whole genome shotgun (WGS) entry which is preliminary data.</text>
</comment>
<comment type="function">
    <text evidence="2">Catalyzes the specific phosphorylation of 1,6-anhydro-N-acetylmuramic acid (anhMurNAc) with the simultaneous cleavage of the 1,6-anhydro ring, generating MurNAc-6-P. Is required for the utilization of anhMurNAc either imported from the medium or derived from its own cell wall murein, and thus plays a role in cell wall recycling.</text>
</comment>
<dbReference type="GO" id="GO:0097175">
    <property type="term" value="P:1,6-anhydro-N-acetyl-beta-muramic acid catabolic process"/>
    <property type="evidence" value="ECO:0007669"/>
    <property type="project" value="UniProtKB-UniRule"/>
</dbReference>
<dbReference type="NCBIfam" id="NF007141">
    <property type="entry name" value="PRK09585.1-5"/>
    <property type="match status" value="1"/>
</dbReference>
<dbReference type="UniPathway" id="UPA00544"/>
<accession>A0A849L3G2</accession>
<keyword evidence="2 3" id="KW-0418">Kinase</keyword>
<proteinExistence type="inferred from homology"/>
<dbReference type="GO" id="GO:0009254">
    <property type="term" value="P:peptidoglycan turnover"/>
    <property type="evidence" value="ECO:0007669"/>
    <property type="project" value="UniProtKB-UniRule"/>
</dbReference>
<dbReference type="EC" id="2.7.1.170" evidence="2"/>
<protein>
    <recommendedName>
        <fullName evidence="2">Anhydro-N-acetylmuramic acid kinase</fullName>
        <ecNumber evidence="2">2.7.1.170</ecNumber>
    </recommendedName>
    <alternativeName>
        <fullName evidence="2">AnhMurNAc kinase</fullName>
    </alternativeName>
</protein>
<dbReference type="HAMAP" id="MF_01270">
    <property type="entry name" value="AnhMurNAc_kinase"/>
    <property type="match status" value="1"/>
</dbReference>
<evidence type="ECO:0000313" key="3">
    <source>
        <dbReference type="EMBL" id="NNU80754.1"/>
    </source>
</evidence>
<comment type="pathway">
    <text evidence="2">Amino-sugar metabolism; 1,6-anhydro-N-acetylmuramate degradation.</text>
</comment>
<gene>
    <name evidence="2" type="primary">anmK</name>
    <name evidence="3" type="ORF">HMH01_09925</name>
</gene>
<evidence type="ECO:0000256" key="1">
    <source>
        <dbReference type="ARBA" id="ARBA00023277"/>
    </source>
</evidence>
<dbReference type="UniPathway" id="UPA00343"/>
<name>A0A849L3G2_9RHOB</name>
<dbReference type="PANTHER" id="PTHR30605:SF0">
    <property type="entry name" value="ANHYDRO-N-ACETYLMURAMIC ACID KINASE"/>
    <property type="match status" value="1"/>
</dbReference>
<comment type="pathway">
    <text evidence="2">Cell wall biogenesis; peptidoglycan recycling.</text>
</comment>
<dbReference type="SUPFAM" id="SSF53067">
    <property type="entry name" value="Actin-like ATPase domain"/>
    <property type="match status" value="1"/>
</dbReference>
<dbReference type="AlphaFoldDB" id="A0A849L3G2"/>
<dbReference type="Gene3D" id="3.30.420.40">
    <property type="match status" value="2"/>
</dbReference>
<keyword evidence="2 3" id="KW-0808">Transferase</keyword>
<keyword evidence="4" id="KW-1185">Reference proteome</keyword>